<feature type="chain" id="PRO_5045823278" evidence="1">
    <location>
        <begin position="27"/>
        <end position="158"/>
    </location>
</feature>
<protein>
    <submittedName>
        <fullName evidence="2">Uncharacterized protein</fullName>
    </submittedName>
</protein>
<dbReference type="Proteomes" id="UP000196877">
    <property type="component" value="Chromosome"/>
</dbReference>
<accession>A0ABM6LM93</accession>
<evidence type="ECO:0000256" key="1">
    <source>
        <dbReference type="SAM" id="SignalP"/>
    </source>
</evidence>
<reference evidence="2 3" key="1">
    <citation type="submission" date="2017-06" db="EMBL/GenBank/DDBJ databases">
        <title>Genome sequence of Bacillus sonorensis strain SRCM101395.</title>
        <authorList>
            <person name="Cho S.H."/>
        </authorList>
    </citation>
    <scope>NUCLEOTIDE SEQUENCE [LARGE SCALE GENOMIC DNA]</scope>
    <source>
        <strain evidence="2 3">SRCM101395</strain>
    </source>
</reference>
<evidence type="ECO:0000313" key="2">
    <source>
        <dbReference type="EMBL" id="ASB90516.1"/>
    </source>
</evidence>
<dbReference type="GeneID" id="92854827"/>
<evidence type="ECO:0000313" key="3">
    <source>
        <dbReference type="Proteomes" id="UP000196877"/>
    </source>
</evidence>
<dbReference type="RefSeq" id="WP_006640619.1">
    <property type="nucleotide sequence ID" value="NZ_BORD01000001.1"/>
</dbReference>
<gene>
    <name evidence="2" type="ORF">S101395_04014</name>
</gene>
<keyword evidence="3" id="KW-1185">Reference proteome</keyword>
<dbReference type="EMBL" id="CP021920">
    <property type="protein sequence ID" value="ASB90516.1"/>
    <property type="molecule type" value="Genomic_DNA"/>
</dbReference>
<sequence length="158" mass="16871">MKFQKTAVSLLSASALVFSAAGAASAQEKAPAKPLHQVSDVKLMGIETVGEWNKTISTTGGEVTLDTVIYKHQTILTVTGYQEAQGARANVRYQIRERVNSSEIGPVLGYIDVTNLNGYFSRGFAANILTAGKTYVIQAINKTASPVALKGNAVVYFD</sequence>
<organism evidence="2 3">
    <name type="scientific">Bacillus sonorensis</name>
    <dbReference type="NCBI Taxonomy" id="119858"/>
    <lineage>
        <taxon>Bacteria</taxon>
        <taxon>Bacillati</taxon>
        <taxon>Bacillota</taxon>
        <taxon>Bacilli</taxon>
        <taxon>Bacillales</taxon>
        <taxon>Bacillaceae</taxon>
        <taxon>Bacillus</taxon>
    </lineage>
</organism>
<keyword evidence="1" id="KW-0732">Signal</keyword>
<feature type="signal peptide" evidence="1">
    <location>
        <begin position="1"/>
        <end position="26"/>
    </location>
</feature>
<proteinExistence type="predicted"/>
<name>A0ABM6LM93_9BACI</name>